<dbReference type="RefSeq" id="WP_166046947.1">
    <property type="nucleotide sequence ID" value="NZ_JAAMPJ010000004.1"/>
</dbReference>
<sequence length="1067" mass="115297">MTSTSRLLLALRDLAELAGRSGADLPDCTSWEDVETFVQDCLTQAASTSRTVPRRLGDLLHYQRLFESAEVRNQVSGTAGQVFQARDVHGDVHLHKTPAARSAYLEQVRRIAPDDLYDRDAELAELAAWCLDDEHDKTYTWWQAPAWTGKSALMSWFVLHPPAGVRVVSFFVTARLSSQNHKTAFAEVVLEQLAELLGQPLPELLTDATRDAHLLGLLAQAAAVTYREGERLVLVVDGLDEDRGVTVGPDAHSIAALLPARPAEGLRVVVAGRPHPPIPADVPDRHPLRDNRIVRRLDRSRHAEVVRADAQRELNHLLRGTPAERDLLGLVAAAGGGLSGHDLADLTGWPEWEVEEHLRAVSGRTFSHRADPPVFLLAHEQLQQDAIRMLGPAQVNAYRERLHAWADGFRDQGWPIGTPEYLQRGYFRLLHETGDVARMLACALDRPRHHRMLDLTGGNGAAITEIAAVQQVLNAQDPPDLLPMMRLVIYRAELHERSLFIPPELPQAWAHLGHHSRAEALAWSLPAAAQRVSALIDVARTVAAAGDVATARRIARTIDHPDAETRVFASAHKLPNPQSGTLTNVARTERVLQSYKASGRSSNHSSDDVTKALSENKLADAERLARAIPRGPRQWRALGQVVRALIDKGDLADAERVARFVLNPRQRARALTEMIIPIAVAGDRARAEALAAEAEKLAQLASPVRYQAEDLIALLKAVAVAGDLTRARQLADVVEDAREQGRALTGLVALMAARGESERAEEVTGTIAEPFWRANALVALYLATARAGDSAAAARILATLQVVVGAVLTSREQAAVWAGVPAGMALLGDASGAESFARAIGHDDWRDQALTDLAVALATTGHVDRAESVAVTVNGESRRAQALIAAGVAAVRRGDVERGETIIEQIADPRWCARAFADLAAVARGAVARRFATTALTCCGAITFTEQKAIALSEVVTALARSGDLSEAEAVVRTIVISRWRDRALAGLASAVDLARARAIAGTINDAELSAQVLAGIAARSPWSEARRLIAAVLRLGKWTPVLDVLARIEPAAVLMIGDDVLSSPRP</sequence>
<evidence type="ECO:0000259" key="2">
    <source>
        <dbReference type="Pfam" id="PF24883"/>
    </source>
</evidence>
<dbReference type="Proteomes" id="UP000481360">
    <property type="component" value="Unassembled WGS sequence"/>
</dbReference>
<dbReference type="Pfam" id="PF24883">
    <property type="entry name" value="NPHP3_N"/>
    <property type="match status" value="1"/>
</dbReference>
<keyword evidence="4" id="KW-1185">Reference proteome</keyword>
<name>A0A7C9VP93_9PSEU</name>
<comment type="caution">
    <text evidence="3">The sequence shown here is derived from an EMBL/GenBank/DDBJ whole genome shotgun (WGS) entry which is preliminary data.</text>
</comment>
<evidence type="ECO:0000256" key="1">
    <source>
        <dbReference type="ARBA" id="ARBA00022737"/>
    </source>
</evidence>
<dbReference type="InterPro" id="IPR056884">
    <property type="entry name" value="NPHP3-like_N"/>
</dbReference>
<reference evidence="3 4" key="1">
    <citation type="submission" date="2020-03" db="EMBL/GenBank/DDBJ databases">
        <title>Isolation and identification of active actinomycetes.</title>
        <authorList>
            <person name="Sun X."/>
        </authorList>
    </citation>
    <scope>NUCLEOTIDE SEQUENCE [LARGE SCALE GENOMIC DNA]</scope>
    <source>
        <strain evidence="3 4">NEAU-D13</strain>
    </source>
</reference>
<protein>
    <recommendedName>
        <fullName evidence="2">Nephrocystin 3-like N-terminal domain-containing protein</fullName>
    </recommendedName>
</protein>
<dbReference type="InterPro" id="IPR011990">
    <property type="entry name" value="TPR-like_helical_dom_sf"/>
</dbReference>
<gene>
    <name evidence="3" type="ORF">G7043_18845</name>
</gene>
<dbReference type="AlphaFoldDB" id="A0A7C9VP93"/>
<organism evidence="3 4">
    <name type="scientific">Lentzea alba</name>
    <dbReference type="NCBI Taxonomy" id="2714351"/>
    <lineage>
        <taxon>Bacteria</taxon>
        <taxon>Bacillati</taxon>
        <taxon>Actinomycetota</taxon>
        <taxon>Actinomycetes</taxon>
        <taxon>Pseudonocardiales</taxon>
        <taxon>Pseudonocardiaceae</taxon>
        <taxon>Lentzea</taxon>
    </lineage>
</organism>
<evidence type="ECO:0000313" key="4">
    <source>
        <dbReference type="Proteomes" id="UP000481360"/>
    </source>
</evidence>
<dbReference type="Gene3D" id="1.25.40.10">
    <property type="entry name" value="Tetratricopeptide repeat domain"/>
    <property type="match status" value="4"/>
</dbReference>
<feature type="domain" description="Nephrocystin 3-like N-terminal" evidence="2">
    <location>
        <begin position="128"/>
        <end position="241"/>
    </location>
</feature>
<dbReference type="EMBL" id="JAAMPJ010000004">
    <property type="protein sequence ID" value="NGY60994.1"/>
    <property type="molecule type" value="Genomic_DNA"/>
</dbReference>
<keyword evidence="1" id="KW-0677">Repeat</keyword>
<proteinExistence type="predicted"/>
<evidence type="ECO:0000313" key="3">
    <source>
        <dbReference type="EMBL" id="NGY60994.1"/>
    </source>
</evidence>
<accession>A0A7C9VP93</accession>